<dbReference type="GeneTree" id="ENSGT00940000157870"/>
<sequence>MGCGVTKSDHFHKHSRKALRAAVLIQRWYRQYVARSEMRRRCTWHIFQSIEYSGEQAQIKLSNFLNYLMDNFTPSSNERNLISHIFRENEVCRDTEWERHFCYKNIEVPEIYSGPHLTFPLTVEQAVGLVEAFRNKKQQLHSRYILQLLLETWKQLRMLPNINRISTCHSKEITICGDLHGQLEDLLLIFYKNGMPSLEKPYVFNGDFVDRGKDSIEILIILFAFLLVYPSDVYLNRGNHEDHIVNLRYNSIRKITRIMHGKRILKLLQKIFSWLPLATVIDQKVLVLHGGISDLTDLSLLARLDRHNVRTRPALLEESFLPSRRTSLLYTRPLGTRSSFQNRSLQDFSDRIRFSGESDLELSRRREFIFQCSESAKTLNTAASSDSWNMSDLNYSDLNSPQSSSPIFVSSNVLINVQILDLLWSDPMIQDGCIPNEVRGGGCYWGPDVTEEFLNKHNLQLIIRSHECKQEGYEFCHNRKVLTLFSASNYYDVGSNRGAYVKLGPDLVPYMIQYQANSMTRELSVRQRYHQTERSALKVLREQLFAHKSDLISAFKQYDSQNTGLVSLSDWASALESVMHLGLPWRMLRSQLATAKTSDGMISYHEWFDELLPPSDTDNSGFITMEDFRQTWKLLSIYLKMEISDDAISDLAVTIDRNQDGSIDIDEFMEAFRLTDKKSRLERGRSMFMGTNTDLTKLDTDPNI</sequence>
<dbReference type="GO" id="GO:0030145">
    <property type="term" value="F:manganese ion binding"/>
    <property type="evidence" value="ECO:0007669"/>
    <property type="project" value="UniProtKB-UniRule"/>
</dbReference>
<dbReference type="PRINTS" id="PR00114">
    <property type="entry name" value="STPHPHTASE"/>
</dbReference>
<evidence type="ECO:0000256" key="11">
    <source>
        <dbReference type="RuleBase" id="RU004273"/>
    </source>
</evidence>
<dbReference type="GO" id="GO:0005506">
    <property type="term" value="F:iron ion binding"/>
    <property type="evidence" value="ECO:0007669"/>
    <property type="project" value="UniProtKB-UniRule"/>
</dbReference>
<dbReference type="EC" id="3.1.3.16" evidence="10"/>
<dbReference type="GO" id="GO:0005509">
    <property type="term" value="F:calcium ion binding"/>
    <property type="evidence" value="ECO:0007669"/>
    <property type="project" value="UniProtKB-UniRule"/>
</dbReference>
<dbReference type="PIRSF" id="PIRSF000912">
    <property type="entry name" value="PPEF"/>
    <property type="match status" value="1"/>
</dbReference>
<gene>
    <name evidence="13" type="primary">LOC101072811</name>
</gene>
<keyword evidence="3 10" id="KW-0479">Metal-binding</keyword>
<dbReference type="GO" id="GO:0050906">
    <property type="term" value="P:detection of stimulus involved in sensory perception"/>
    <property type="evidence" value="ECO:0007669"/>
    <property type="project" value="UniProtKB-UniRule"/>
</dbReference>
<evidence type="ECO:0000256" key="9">
    <source>
        <dbReference type="ARBA" id="ARBA00048336"/>
    </source>
</evidence>
<keyword evidence="14" id="KW-1185">Reference proteome</keyword>
<dbReference type="PROSITE" id="PS50222">
    <property type="entry name" value="EF_HAND_2"/>
    <property type="match status" value="2"/>
</dbReference>
<dbReference type="InterPro" id="IPR004843">
    <property type="entry name" value="Calcineurin-like_PHP"/>
</dbReference>
<keyword evidence="7 10" id="KW-0464">Manganese</keyword>
<evidence type="ECO:0000256" key="6">
    <source>
        <dbReference type="ARBA" id="ARBA00022837"/>
    </source>
</evidence>
<keyword evidence="5 10" id="KW-0378">Hydrolase</keyword>
<dbReference type="Pfam" id="PF00149">
    <property type="entry name" value="Metallophos"/>
    <property type="match status" value="2"/>
</dbReference>
<comment type="similarity">
    <text evidence="2 10 11">Belongs to the PPP phosphatase family.</text>
</comment>
<comment type="cofactor">
    <cofactor evidence="1">
        <name>Mn(2+)</name>
        <dbReference type="ChEBI" id="CHEBI:29035"/>
    </cofactor>
</comment>
<evidence type="ECO:0000256" key="10">
    <source>
        <dbReference type="PIRNR" id="PIRNR000912"/>
    </source>
</evidence>
<dbReference type="AlphaFoldDB" id="H2V1E1"/>
<dbReference type="InterPro" id="IPR002048">
    <property type="entry name" value="EF_hand_dom"/>
</dbReference>
<dbReference type="PROSITE" id="PS00125">
    <property type="entry name" value="SER_THR_PHOSPHATASE"/>
    <property type="match status" value="1"/>
</dbReference>
<dbReference type="SMART" id="SM00156">
    <property type="entry name" value="PP2Ac"/>
    <property type="match status" value="1"/>
</dbReference>
<reference evidence="13" key="2">
    <citation type="submission" date="2025-08" db="UniProtKB">
        <authorList>
            <consortium name="Ensembl"/>
        </authorList>
    </citation>
    <scope>IDENTIFICATION</scope>
</reference>
<evidence type="ECO:0000256" key="4">
    <source>
        <dbReference type="ARBA" id="ARBA00022737"/>
    </source>
</evidence>
<dbReference type="InterPro" id="IPR006186">
    <property type="entry name" value="Ser/Thr-sp_prot-phosphatase"/>
</dbReference>
<evidence type="ECO:0000256" key="5">
    <source>
        <dbReference type="ARBA" id="ARBA00022801"/>
    </source>
</evidence>
<dbReference type="CDD" id="cd23767">
    <property type="entry name" value="IQCD"/>
    <property type="match status" value="1"/>
</dbReference>
<dbReference type="PANTHER" id="PTHR45668">
    <property type="entry name" value="SERINE/THREONINE-PROTEIN PHOSPHATASE 5-RELATED"/>
    <property type="match status" value="1"/>
</dbReference>
<dbReference type="PROSITE" id="PS50096">
    <property type="entry name" value="IQ"/>
    <property type="match status" value="1"/>
</dbReference>
<keyword evidence="6" id="KW-0106">Calcium</keyword>
<dbReference type="GO" id="GO:0051879">
    <property type="term" value="F:Hsp90 protein binding"/>
    <property type="evidence" value="ECO:0007669"/>
    <property type="project" value="TreeGrafter"/>
</dbReference>
<dbReference type="HOGENOM" id="CLU_012603_1_0_1"/>
<accession>H2V1E1</accession>
<reference evidence="13" key="3">
    <citation type="submission" date="2025-09" db="UniProtKB">
        <authorList>
            <consortium name="Ensembl"/>
        </authorList>
    </citation>
    <scope>IDENTIFICATION</scope>
</reference>
<evidence type="ECO:0000256" key="3">
    <source>
        <dbReference type="ARBA" id="ARBA00022723"/>
    </source>
</evidence>
<feature type="domain" description="EF-hand" evidence="12">
    <location>
        <begin position="643"/>
        <end position="678"/>
    </location>
</feature>
<evidence type="ECO:0000256" key="8">
    <source>
        <dbReference type="ARBA" id="ARBA00047761"/>
    </source>
</evidence>
<evidence type="ECO:0000313" key="14">
    <source>
        <dbReference type="Proteomes" id="UP000005226"/>
    </source>
</evidence>
<dbReference type="SUPFAM" id="SSF47473">
    <property type="entry name" value="EF-hand"/>
    <property type="match status" value="1"/>
</dbReference>
<dbReference type="STRING" id="31033.ENSTRUP00000043021"/>
<dbReference type="CDD" id="cd00051">
    <property type="entry name" value="EFh"/>
    <property type="match status" value="1"/>
</dbReference>
<feature type="domain" description="EF-hand" evidence="12">
    <location>
        <begin position="546"/>
        <end position="581"/>
    </location>
</feature>
<dbReference type="Gene3D" id="1.10.238.10">
    <property type="entry name" value="EF-hand"/>
    <property type="match status" value="1"/>
</dbReference>
<dbReference type="SMART" id="SM00054">
    <property type="entry name" value="EFh"/>
    <property type="match status" value="3"/>
</dbReference>
<dbReference type="OMA" id="MHLGLPW"/>
<dbReference type="InterPro" id="IPR018247">
    <property type="entry name" value="EF_Hand_1_Ca_BS"/>
</dbReference>
<evidence type="ECO:0000256" key="2">
    <source>
        <dbReference type="ARBA" id="ARBA00008294"/>
    </source>
</evidence>
<dbReference type="SUPFAM" id="SSF56300">
    <property type="entry name" value="Metallo-dependent phosphatases"/>
    <property type="match status" value="1"/>
</dbReference>
<dbReference type="PROSITE" id="PS00018">
    <property type="entry name" value="EF_HAND_1"/>
    <property type="match status" value="2"/>
</dbReference>
<dbReference type="Proteomes" id="UP000005226">
    <property type="component" value="Chromosome 21"/>
</dbReference>
<proteinExistence type="inferred from homology"/>
<name>H2V1E1_TAKRU</name>
<evidence type="ECO:0000259" key="12">
    <source>
        <dbReference type="PROSITE" id="PS50222"/>
    </source>
</evidence>
<dbReference type="Ensembl" id="ENSTRUT00000043166.3">
    <property type="protein sequence ID" value="ENSTRUP00000043021.3"/>
    <property type="gene ID" value="ENSTRUG00000016797.3"/>
</dbReference>
<dbReference type="InterPro" id="IPR012008">
    <property type="entry name" value="Ser/Thr-Pase_EF-hand_contain"/>
</dbReference>
<comment type="catalytic activity">
    <reaction evidence="9 10 11">
        <text>O-phospho-L-threonyl-[protein] + H2O = L-threonyl-[protein] + phosphate</text>
        <dbReference type="Rhea" id="RHEA:47004"/>
        <dbReference type="Rhea" id="RHEA-COMP:11060"/>
        <dbReference type="Rhea" id="RHEA-COMP:11605"/>
        <dbReference type="ChEBI" id="CHEBI:15377"/>
        <dbReference type="ChEBI" id="CHEBI:30013"/>
        <dbReference type="ChEBI" id="CHEBI:43474"/>
        <dbReference type="ChEBI" id="CHEBI:61977"/>
        <dbReference type="EC" id="3.1.3.16"/>
    </reaction>
</comment>
<protein>
    <recommendedName>
        <fullName evidence="10">Serine/threonine-protein phosphatase with EF-hands</fullName>
        <ecNumber evidence="10">3.1.3.16</ecNumber>
    </recommendedName>
</protein>
<dbReference type="InterPro" id="IPR011992">
    <property type="entry name" value="EF-hand-dom_pair"/>
</dbReference>
<evidence type="ECO:0000313" key="13">
    <source>
        <dbReference type="Ensembl" id="ENSTRUP00000043021.3"/>
    </source>
</evidence>
<dbReference type="GO" id="GO:0004722">
    <property type="term" value="F:protein serine/threonine phosphatase activity"/>
    <property type="evidence" value="ECO:0007669"/>
    <property type="project" value="UniProtKB-EC"/>
</dbReference>
<dbReference type="InterPro" id="IPR051134">
    <property type="entry name" value="PPP_phosphatase"/>
</dbReference>
<keyword evidence="4" id="KW-0677">Repeat</keyword>
<dbReference type="InParanoid" id="H2V1E1"/>
<evidence type="ECO:0000256" key="7">
    <source>
        <dbReference type="ARBA" id="ARBA00023211"/>
    </source>
</evidence>
<dbReference type="GO" id="GO:0043409">
    <property type="term" value="P:negative regulation of MAPK cascade"/>
    <property type="evidence" value="ECO:0007669"/>
    <property type="project" value="TreeGrafter"/>
</dbReference>
<reference evidence="13 14" key="1">
    <citation type="journal article" date="2011" name="Genome Biol. Evol.">
        <title>Integration of the genetic map and genome assembly of fugu facilitates insights into distinct features of genome evolution in teleosts and mammals.</title>
        <authorList>
            <person name="Kai W."/>
            <person name="Kikuchi K."/>
            <person name="Tohari S."/>
            <person name="Chew A.K."/>
            <person name="Tay A."/>
            <person name="Fujiwara A."/>
            <person name="Hosoya S."/>
            <person name="Suetake H."/>
            <person name="Naruse K."/>
            <person name="Brenner S."/>
            <person name="Suzuki Y."/>
            <person name="Venkatesh B."/>
        </authorList>
    </citation>
    <scope>NUCLEOTIDE SEQUENCE [LARGE SCALE GENOMIC DNA]</scope>
</reference>
<dbReference type="Pfam" id="PF13499">
    <property type="entry name" value="EF-hand_7"/>
    <property type="match status" value="1"/>
</dbReference>
<comment type="catalytic activity">
    <reaction evidence="8">
        <text>O-phospho-L-seryl-[protein] + H2O = L-seryl-[protein] + phosphate</text>
        <dbReference type="Rhea" id="RHEA:20629"/>
        <dbReference type="Rhea" id="RHEA-COMP:9863"/>
        <dbReference type="Rhea" id="RHEA-COMP:11604"/>
        <dbReference type="ChEBI" id="CHEBI:15377"/>
        <dbReference type="ChEBI" id="CHEBI:29999"/>
        <dbReference type="ChEBI" id="CHEBI:43474"/>
        <dbReference type="ChEBI" id="CHEBI:83421"/>
        <dbReference type="EC" id="3.1.3.16"/>
    </reaction>
</comment>
<dbReference type="InterPro" id="IPR029052">
    <property type="entry name" value="Metallo-depent_PP-like"/>
</dbReference>
<evidence type="ECO:0000256" key="1">
    <source>
        <dbReference type="ARBA" id="ARBA00001936"/>
    </source>
</evidence>
<dbReference type="PANTHER" id="PTHR45668:SF15">
    <property type="entry name" value="SERINE_THREONINE-PROTEIN PHOSPHATASE"/>
    <property type="match status" value="1"/>
</dbReference>
<dbReference type="Gene3D" id="3.60.21.10">
    <property type="match status" value="1"/>
</dbReference>
<organism evidence="13 14">
    <name type="scientific">Takifugu rubripes</name>
    <name type="common">Japanese pufferfish</name>
    <name type="synonym">Fugu rubripes</name>
    <dbReference type="NCBI Taxonomy" id="31033"/>
    <lineage>
        <taxon>Eukaryota</taxon>
        <taxon>Metazoa</taxon>
        <taxon>Chordata</taxon>
        <taxon>Craniata</taxon>
        <taxon>Vertebrata</taxon>
        <taxon>Euteleostomi</taxon>
        <taxon>Actinopterygii</taxon>
        <taxon>Neopterygii</taxon>
        <taxon>Teleostei</taxon>
        <taxon>Neoteleostei</taxon>
        <taxon>Acanthomorphata</taxon>
        <taxon>Eupercaria</taxon>
        <taxon>Tetraodontiformes</taxon>
        <taxon>Tetradontoidea</taxon>
        <taxon>Tetraodontidae</taxon>
        <taxon>Takifugu</taxon>
    </lineage>
</organism>